<protein>
    <submittedName>
        <fullName evidence="1">LINE-1 retrotransposable element O protein</fullName>
    </submittedName>
</protein>
<dbReference type="PANTHER" id="PTHR31635:SF196">
    <property type="entry name" value="REVERSE TRANSCRIPTASE DOMAIN-CONTAINING PROTEIN-RELATED"/>
    <property type="match status" value="1"/>
</dbReference>
<sequence length="508" mass="57171">MWIGLVREPIWECNVQNPGSGSKQLGPDCDEVVRHAWSLAQAAGATVGLTAKIRATRMQLMQWDKTSFGNIRHQSKELNDKICALERKDITTATKIELEGLHDSLEQLGTREEILWKQHAKALWLKAGDRNTSFLHAKANEHRVRKEIQKIQNEKGDEISDKEGIQKVVVRYFRTIFASTNPTPESVEEVLWSLDRQLTPAMSEALLQPFSAEEVSQALKQIHPLKSPGLDGMSPIFFQKYWSIVGPDVCSSVLDFLNTSYFDPLMNFTQIVIIPKCPNPTDMTHFRPISLCNVLYKLASKAIANRIKPFLDTLISTSQVVFVLGRLITGNVLVAYELNHFLKHKNKGKKAEHTGAITGVAVSRSAPSIFHLLFADDTLIYCQTTSNAMRCLRDILLKFEKASSLKINLQKFAMVFSRNVDEGSCMELANILGVAVVPKHEKYLGLPTIAGRSKRELFESIKDRIWSKLHCWLAKKLSQAGRGVLLKIVLQSIPIYAMGCFRLPDSFL</sequence>
<reference evidence="1" key="2">
    <citation type="journal article" date="2024" name="Plant">
        <title>Genomic evolution and insights into agronomic trait innovations of Sesamum species.</title>
        <authorList>
            <person name="Miao H."/>
            <person name="Wang L."/>
            <person name="Qu L."/>
            <person name="Liu H."/>
            <person name="Sun Y."/>
            <person name="Le M."/>
            <person name="Wang Q."/>
            <person name="Wei S."/>
            <person name="Zheng Y."/>
            <person name="Lin W."/>
            <person name="Duan Y."/>
            <person name="Cao H."/>
            <person name="Xiong S."/>
            <person name="Wang X."/>
            <person name="Wei L."/>
            <person name="Li C."/>
            <person name="Ma Q."/>
            <person name="Ju M."/>
            <person name="Zhao R."/>
            <person name="Li G."/>
            <person name="Mu C."/>
            <person name="Tian Q."/>
            <person name="Mei H."/>
            <person name="Zhang T."/>
            <person name="Gao T."/>
            <person name="Zhang H."/>
        </authorList>
    </citation>
    <scope>NUCLEOTIDE SEQUENCE</scope>
    <source>
        <strain evidence="1">KEN1</strain>
    </source>
</reference>
<dbReference type="EMBL" id="JACGWN010000016">
    <property type="protein sequence ID" value="KAL0394970.1"/>
    <property type="molecule type" value="Genomic_DNA"/>
</dbReference>
<dbReference type="CDD" id="cd01650">
    <property type="entry name" value="RT_nLTR_like"/>
    <property type="match status" value="1"/>
</dbReference>
<dbReference type="AlphaFoldDB" id="A0AAW2SQX1"/>
<reference evidence="1" key="1">
    <citation type="submission" date="2020-06" db="EMBL/GenBank/DDBJ databases">
        <authorList>
            <person name="Li T."/>
            <person name="Hu X."/>
            <person name="Zhang T."/>
            <person name="Song X."/>
            <person name="Zhang H."/>
            <person name="Dai N."/>
            <person name="Sheng W."/>
            <person name="Hou X."/>
            <person name="Wei L."/>
        </authorList>
    </citation>
    <scope>NUCLEOTIDE SEQUENCE</scope>
    <source>
        <strain evidence="1">KEN1</strain>
        <tissue evidence="1">Leaf</tissue>
    </source>
</reference>
<accession>A0AAW2SQX1</accession>
<proteinExistence type="predicted"/>
<dbReference type="PANTHER" id="PTHR31635">
    <property type="entry name" value="REVERSE TRANSCRIPTASE DOMAIN-CONTAINING PROTEIN-RELATED"/>
    <property type="match status" value="1"/>
</dbReference>
<evidence type="ECO:0000313" key="1">
    <source>
        <dbReference type="EMBL" id="KAL0394970.1"/>
    </source>
</evidence>
<gene>
    <name evidence="1" type="ORF">Slati_4463200</name>
</gene>
<comment type="caution">
    <text evidence="1">The sequence shown here is derived from an EMBL/GenBank/DDBJ whole genome shotgun (WGS) entry which is preliminary data.</text>
</comment>
<organism evidence="1">
    <name type="scientific">Sesamum latifolium</name>
    <dbReference type="NCBI Taxonomy" id="2727402"/>
    <lineage>
        <taxon>Eukaryota</taxon>
        <taxon>Viridiplantae</taxon>
        <taxon>Streptophyta</taxon>
        <taxon>Embryophyta</taxon>
        <taxon>Tracheophyta</taxon>
        <taxon>Spermatophyta</taxon>
        <taxon>Magnoliopsida</taxon>
        <taxon>eudicotyledons</taxon>
        <taxon>Gunneridae</taxon>
        <taxon>Pentapetalae</taxon>
        <taxon>asterids</taxon>
        <taxon>lamiids</taxon>
        <taxon>Lamiales</taxon>
        <taxon>Pedaliaceae</taxon>
        <taxon>Sesamum</taxon>
    </lineage>
</organism>
<name>A0AAW2SQX1_9LAMI</name>